<reference evidence="5" key="2">
    <citation type="submission" date="2025-08" db="UniProtKB">
        <authorList>
            <consortium name="RefSeq"/>
        </authorList>
    </citation>
    <scope>IDENTIFICATION</scope>
    <source>
        <strain evidence="5">MV-25-SWS-2005</strain>
        <tissue evidence="5">Whole body</tissue>
    </source>
</reference>
<dbReference type="InParanoid" id="A0A6I8VBH0"/>
<dbReference type="Proteomes" id="UP000001819">
    <property type="component" value="Chromosome 2"/>
</dbReference>
<keyword evidence="2" id="KW-0325">Glycoprotein</keyword>
<dbReference type="PANTHER" id="PTHR13234:SF68">
    <property type="entry name" value="GH19763P"/>
    <property type="match status" value="1"/>
</dbReference>
<dbReference type="AlphaFoldDB" id="A0A6I8VBH0"/>
<protein>
    <submittedName>
        <fullName evidence="5">GILT-like protein 1</fullName>
    </submittedName>
</protein>
<dbReference type="KEGG" id="dpo:26534041"/>
<evidence type="ECO:0000313" key="5">
    <source>
        <dbReference type="RefSeq" id="XP_015037813.2"/>
    </source>
</evidence>
<feature type="chain" id="PRO_5026155112" evidence="3">
    <location>
        <begin position="21"/>
        <end position="204"/>
    </location>
</feature>
<dbReference type="Pfam" id="PF03227">
    <property type="entry name" value="GILT"/>
    <property type="match status" value="1"/>
</dbReference>
<evidence type="ECO:0000313" key="4">
    <source>
        <dbReference type="Proteomes" id="UP000001819"/>
    </source>
</evidence>
<feature type="signal peptide" evidence="3">
    <location>
        <begin position="1"/>
        <end position="20"/>
    </location>
</feature>
<evidence type="ECO:0000256" key="2">
    <source>
        <dbReference type="ARBA" id="ARBA00023180"/>
    </source>
</evidence>
<reference evidence="4" key="1">
    <citation type="submission" date="2024-06" db="UniProtKB">
        <authorList>
            <consortium name="RefSeq"/>
        </authorList>
    </citation>
    <scope>NUCLEOTIDE SEQUENCE [LARGE SCALE GENOMIC DNA]</scope>
    <source>
        <strain evidence="4">MV2-25</strain>
    </source>
</reference>
<organism evidence="4 5">
    <name type="scientific">Drosophila pseudoobscura pseudoobscura</name>
    <name type="common">Fruit fly</name>
    <dbReference type="NCBI Taxonomy" id="46245"/>
    <lineage>
        <taxon>Eukaryota</taxon>
        <taxon>Metazoa</taxon>
        <taxon>Ecdysozoa</taxon>
        <taxon>Arthropoda</taxon>
        <taxon>Hexapoda</taxon>
        <taxon>Insecta</taxon>
        <taxon>Pterygota</taxon>
        <taxon>Neoptera</taxon>
        <taxon>Endopterygota</taxon>
        <taxon>Diptera</taxon>
        <taxon>Brachycera</taxon>
        <taxon>Muscomorpha</taxon>
        <taxon>Ephydroidea</taxon>
        <taxon>Drosophilidae</taxon>
        <taxon>Drosophila</taxon>
        <taxon>Sophophora</taxon>
    </lineage>
</organism>
<accession>A0A6I8VBH0</accession>
<dbReference type="GO" id="GO:0016671">
    <property type="term" value="F:oxidoreductase activity, acting on a sulfur group of donors, disulfide as acceptor"/>
    <property type="evidence" value="ECO:0007669"/>
    <property type="project" value="InterPro"/>
</dbReference>
<keyword evidence="3" id="KW-0732">Signal</keyword>
<dbReference type="RefSeq" id="XP_015037813.2">
    <property type="nucleotide sequence ID" value="XM_015182327.2"/>
</dbReference>
<keyword evidence="4" id="KW-1185">Reference proteome</keyword>
<comment type="similarity">
    <text evidence="1">Belongs to the GILT family.</text>
</comment>
<gene>
    <name evidence="5" type="primary">LOC26534041</name>
</gene>
<evidence type="ECO:0000256" key="3">
    <source>
        <dbReference type="SAM" id="SignalP"/>
    </source>
</evidence>
<dbReference type="PANTHER" id="PTHR13234">
    <property type="entry name" value="GAMMA-INTERFERON INDUCIBLE LYSOSOMAL THIOL REDUCTASE GILT"/>
    <property type="match status" value="1"/>
</dbReference>
<sequence>MSQLIFLLLVCHVLPHGCEQDQKRLKMTVLYEVLCVDSVDYLTSLLRVFKKLNGYIDLQLVPYGKASHGGTVCQHGPKECKGNRIQDCALHTDMTQLEKLSYVTCQITNRKLVTKIDTKCIKSSAIKRYITECMGRNGRSRTYQKQSERITNMYEFDQIPAIIYNDEFDESLQDEATDKLKKSICRAIVETGIEEPTYCFKRKH</sequence>
<evidence type="ECO:0000256" key="1">
    <source>
        <dbReference type="ARBA" id="ARBA00005679"/>
    </source>
</evidence>
<proteinExistence type="inferred from homology"/>
<dbReference type="InterPro" id="IPR004911">
    <property type="entry name" value="Interferon-induced_GILT"/>
</dbReference>
<name>A0A6I8VBH0_DROPS</name>